<dbReference type="PANTHER" id="PTHR21600">
    <property type="entry name" value="MITOCHONDRIAL RNA PSEUDOURIDINE SYNTHASE"/>
    <property type="match status" value="1"/>
</dbReference>
<evidence type="ECO:0000259" key="3">
    <source>
        <dbReference type="Pfam" id="PF00849"/>
    </source>
</evidence>
<dbReference type="STRING" id="4572.M7YWG9"/>
<accession>M7YWG9</accession>
<dbReference type="GO" id="GO:0009982">
    <property type="term" value="F:pseudouridine synthase activity"/>
    <property type="evidence" value="ECO:0007669"/>
    <property type="project" value="InterPro"/>
</dbReference>
<dbReference type="GO" id="GO:0000455">
    <property type="term" value="P:enzyme-directed rRNA pseudouridine synthesis"/>
    <property type="evidence" value="ECO:0007669"/>
    <property type="project" value="TreeGrafter"/>
</dbReference>
<evidence type="ECO:0000256" key="2">
    <source>
        <dbReference type="PROSITE-ProRule" id="PRU00182"/>
    </source>
</evidence>
<dbReference type="PROSITE" id="PS50889">
    <property type="entry name" value="S4"/>
    <property type="match status" value="1"/>
</dbReference>
<dbReference type="PANTHER" id="PTHR21600:SF88">
    <property type="entry name" value="RNA PSEUDOURIDINE SYNTHASE 5"/>
    <property type="match status" value="1"/>
</dbReference>
<organism evidence="4">
    <name type="scientific">Triticum urartu</name>
    <name type="common">Red wild einkorn</name>
    <name type="synonym">Crithodium urartu</name>
    <dbReference type="NCBI Taxonomy" id="4572"/>
    <lineage>
        <taxon>Eukaryota</taxon>
        <taxon>Viridiplantae</taxon>
        <taxon>Streptophyta</taxon>
        <taxon>Embryophyta</taxon>
        <taxon>Tracheophyta</taxon>
        <taxon>Spermatophyta</taxon>
        <taxon>Magnoliopsida</taxon>
        <taxon>Liliopsida</taxon>
        <taxon>Poales</taxon>
        <taxon>Poaceae</taxon>
        <taxon>BOP clade</taxon>
        <taxon>Pooideae</taxon>
        <taxon>Triticodae</taxon>
        <taxon>Triticeae</taxon>
        <taxon>Triticinae</taxon>
        <taxon>Triticum</taxon>
    </lineage>
</organism>
<dbReference type="SUPFAM" id="SSF55120">
    <property type="entry name" value="Pseudouridine synthase"/>
    <property type="match status" value="1"/>
</dbReference>
<dbReference type="InterPro" id="IPR050188">
    <property type="entry name" value="RluA_PseudoU_synthase"/>
</dbReference>
<dbReference type="eggNOG" id="KOG1919">
    <property type="taxonomic scope" value="Eukaryota"/>
</dbReference>
<keyword evidence="1 2" id="KW-0694">RNA-binding</keyword>
<name>M7YWG9_TRIUA</name>
<dbReference type="InterPro" id="IPR020103">
    <property type="entry name" value="PsdUridine_synth_cat_dom_sf"/>
</dbReference>
<dbReference type="GO" id="GO:0003723">
    <property type="term" value="F:RNA binding"/>
    <property type="evidence" value="ECO:0007669"/>
    <property type="project" value="UniProtKB-KW"/>
</dbReference>
<evidence type="ECO:0000313" key="4">
    <source>
        <dbReference type="EMBL" id="EMS51962.1"/>
    </source>
</evidence>
<sequence>MAAAAAGESPPLQADYFFGRPWPDLNEGLSYTDTFRGADAETTAALINFYSENYKSSAPLPGWIHRIRNGQITVDGQVVTDPDMILRVGSKLVYHRLAWKEPFAPHLLQVLYEDDDMVYCFVPRQSLPKFNLHLILQKDVVTQPIGLVHYPGVAEGLYVACSSGKPAMSKVCVLERLVHQNQTLVQVEIHSGRPHQIRIHLAYIGHPLVDDPLYGIGGQPKFHDLESTSTDISFAYDGGYERPLQPVPGDCGYHLHAHWLVLSHPTTNKIVRLNKAGAKDAMKESFVVEQSEPLANPKVVNAEMDMDSGEPKRKVVKRNSKLEKDRELLQLAQRYHGVVAERDAGKFLLSKM</sequence>
<feature type="domain" description="Pseudouridine synthase RsuA/RluA-like" evidence="3">
    <location>
        <begin position="163"/>
        <end position="202"/>
    </location>
</feature>
<dbReference type="InterPro" id="IPR006145">
    <property type="entry name" value="PsdUridine_synth_RsuA/RluA"/>
</dbReference>
<gene>
    <name evidence="4" type="ORF">TRIUR3_11597</name>
</gene>
<dbReference type="CDD" id="cd00165">
    <property type="entry name" value="S4"/>
    <property type="match status" value="1"/>
</dbReference>
<reference evidence="4" key="1">
    <citation type="journal article" date="2013" name="Nature">
        <title>Draft genome of the wheat A-genome progenitor Triticum urartu.</title>
        <authorList>
            <person name="Ling H.Q."/>
            <person name="Zhao S."/>
            <person name="Liu D."/>
            <person name="Wang J."/>
            <person name="Sun H."/>
            <person name="Zhang C."/>
            <person name="Fan H."/>
            <person name="Li D."/>
            <person name="Dong L."/>
            <person name="Tao Y."/>
            <person name="Gao C."/>
            <person name="Wu H."/>
            <person name="Li Y."/>
            <person name="Cui Y."/>
            <person name="Guo X."/>
            <person name="Zheng S."/>
            <person name="Wang B."/>
            <person name="Yu K."/>
            <person name="Liang Q."/>
            <person name="Yang W."/>
            <person name="Lou X."/>
            <person name="Chen J."/>
            <person name="Feng M."/>
            <person name="Jian J."/>
            <person name="Zhang X."/>
            <person name="Luo G."/>
            <person name="Jiang Y."/>
            <person name="Liu J."/>
            <person name="Wang Z."/>
            <person name="Sha Y."/>
            <person name="Zhang B."/>
            <person name="Wu H."/>
            <person name="Tang D."/>
            <person name="Shen Q."/>
            <person name="Xue P."/>
            <person name="Zou S."/>
            <person name="Wang X."/>
            <person name="Liu X."/>
            <person name="Wang F."/>
            <person name="Yang Y."/>
            <person name="An X."/>
            <person name="Dong Z."/>
            <person name="Zhang K."/>
            <person name="Zhang X."/>
            <person name="Luo M.C."/>
            <person name="Dvorak J."/>
            <person name="Tong Y."/>
            <person name="Wang J."/>
            <person name="Yang H."/>
            <person name="Li Z."/>
            <person name="Wang D."/>
            <person name="Zhang A."/>
            <person name="Wang J."/>
        </authorList>
    </citation>
    <scope>NUCLEOTIDE SEQUENCE</scope>
</reference>
<dbReference type="EMBL" id="KD213354">
    <property type="protein sequence ID" value="EMS51962.1"/>
    <property type="molecule type" value="Genomic_DNA"/>
</dbReference>
<dbReference type="Pfam" id="PF00849">
    <property type="entry name" value="PseudoU_synth_2"/>
    <property type="match status" value="1"/>
</dbReference>
<protein>
    <submittedName>
        <fullName evidence="4">RNA pseudourine synthase 5</fullName>
    </submittedName>
</protein>
<proteinExistence type="predicted"/>
<evidence type="ECO:0000256" key="1">
    <source>
        <dbReference type="ARBA" id="ARBA00022884"/>
    </source>
</evidence>
<dbReference type="AlphaFoldDB" id="M7YWG9"/>
<dbReference type="Gene3D" id="3.30.2350.10">
    <property type="entry name" value="Pseudouridine synthase"/>
    <property type="match status" value="1"/>
</dbReference>